<feature type="region of interest" description="Disordered" evidence="1">
    <location>
        <begin position="103"/>
        <end position="158"/>
    </location>
</feature>
<reference evidence="3" key="1">
    <citation type="submission" date="2019-07" db="EMBL/GenBank/DDBJ databases">
        <authorList>
            <person name="Palmer J.M."/>
        </authorList>
    </citation>
    <scope>NUCLEOTIDE SEQUENCE</scope>
    <source>
        <strain evidence="3">PC9</strain>
    </source>
</reference>
<dbReference type="InterPro" id="IPR011320">
    <property type="entry name" value="RNase_H1_N"/>
</dbReference>
<name>A0A8H6ZQD4_PLEOS</name>
<organism evidence="3 4">
    <name type="scientific">Pleurotus ostreatus</name>
    <name type="common">Oyster mushroom</name>
    <name type="synonym">White-rot fungus</name>
    <dbReference type="NCBI Taxonomy" id="5322"/>
    <lineage>
        <taxon>Eukaryota</taxon>
        <taxon>Fungi</taxon>
        <taxon>Dikarya</taxon>
        <taxon>Basidiomycota</taxon>
        <taxon>Agaricomycotina</taxon>
        <taxon>Agaricomycetes</taxon>
        <taxon>Agaricomycetidae</taxon>
        <taxon>Agaricales</taxon>
        <taxon>Pleurotineae</taxon>
        <taxon>Pleurotaceae</taxon>
        <taxon>Pleurotus</taxon>
    </lineage>
</organism>
<dbReference type="RefSeq" id="XP_036628858.1">
    <property type="nucleotide sequence ID" value="XM_036779469.1"/>
</dbReference>
<dbReference type="GeneID" id="59379792"/>
<dbReference type="SUPFAM" id="SSF55658">
    <property type="entry name" value="L9 N-domain-like"/>
    <property type="match status" value="1"/>
</dbReference>
<evidence type="ECO:0000313" key="4">
    <source>
        <dbReference type="Proteomes" id="UP000623687"/>
    </source>
</evidence>
<evidence type="ECO:0000256" key="1">
    <source>
        <dbReference type="SAM" id="MobiDB-lite"/>
    </source>
</evidence>
<accession>A0A8H6ZQD4</accession>
<feature type="compositionally biased region" description="Low complexity" evidence="1">
    <location>
        <begin position="127"/>
        <end position="139"/>
    </location>
</feature>
<keyword evidence="4" id="KW-1185">Reference proteome</keyword>
<feature type="compositionally biased region" description="Low complexity" evidence="1">
    <location>
        <begin position="103"/>
        <end position="116"/>
    </location>
</feature>
<feature type="compositionally biased region" description="Pro residues" evidence="1">
    <location>
        <begin position="140"/>
        <end position="149"/>
    </location>
</feature>
<dbReference type="AlphaFoldDB" id="A0A8H6ZQD4"/>
<evidence type="ECO:0000313" key="3">
    <source>
        <dbReference type="EMBL" id="KAF7424664.1"/>
    </source>
</evidence>
<gene>
    <name evidence="3" type="ORF">PC9H_009974</name>
</gene>
<sequence>MQTTVGDLINHLSQLDLSTVMVLPPSLSALVAGTTTPIPAPAAAPAAVVAPAVPPVATTAATQGPGVPSPTVGTLPITAFAAVFRCPTCDAVHFMTPINNPPVSTSPPHTTASPAPAVVPAPPSTPAPAARSTTVSPAPAVVPAPPSTPAPASRSTTVSPAPVVVPAPPSTPTPTPAIPLLPSTPSFPLMSAATSSNFGTPPSTPGHALSSTAGNNGRWYAVTYGRQIGVFRDWYGIVEPLVANVPHWKCRGFSTLAAATAHFNERVNAGAAGIYVD</sequence>
<dbReference type="InterPro" id="IPR009027">
    <property type="entry name" value="Ribosomal_bL9/RNase_H1_N"/>
</dbReference>
<protein>
    <recommendedName>
        <fullName evidence="2">Ribonuclease H1 N-terminal domain-containing protein</fullName>
    </recommendedName>
</protein>
<comment type="caution">
    <text evidence="3">The sequence shown here is derived from an EMBL/GenBank/DDBJ whole genome shotgun (WGS) entry which is preliminary data.</text>
</comment>
<dbReference type="VEuPathDB" id="FungiDB:PC9H_009974"/>
<dbReference type="InterPro" id="IPR037056">
    <property type="entry name" value="RNase_H1_N_sf"/>
</dbReference>
<dbReference type="Proteomes" id="UP000623687">
    <property type="component" value="Unassembled WGS sequence"/>
</dbReference>
<feature type="compositionally biased region" description="Pro residues" evidence="1">
    <location>
        <begin position="117"/>
        <end position="126"/>
    </location>
</feature>
<dbReference type="Gene3D" id="3.40.970.10">
    <property type="entry name" value="Ribonuclease H1, N-terminal domain"/>
    <property type="match status" value="1"/>
</dbReference>
<feature type="domain" description="Ribonuclease H1 N-terminal" evidence="2">
    <location>
        <begin position="219"/>
        <end position="261"/>
    </location>
</feature>
<dbReference type="OrthoDB" id="2757443at2759"/>
<dbReference type="Pfam" id="PF01693">
    <property type="entry name" value="Cauli_VI"/>
    <property type="match status" value="1"/>
</dbReference>
<proteinExistence type="predicted"/>
<dbReference type="EMBL" id="JACETU010000007">
    <property type="protein sequence ID" value="KAF7424664.1"/>
    <property type="molecule type" value="Genomic_DNA"/>
</dbReference>
<evidence type="ECO:0000259" key="2">
    <source>
        <dbReference type="Pfam" id="PF01693"/>
    </source>
</evidence>